<evidence type="ECO:0000313" key="10">
    <source>
        <dbReference type="Proteomes" id="UP000244855"/>
    </source>
</evidence>
<keyword evidence="8" id="KW-0812">Transmembrane</keyword>
<evidence type="ECO:0000256" key="7">
    <source>
        <dbReference type="PIRSR" id="PIRSR602403-1"/>
    </source>
</evidence>
<keyword evidence="8" id="KW-1133">Transmembrane helix</keyword>
<gene>
    <name evidence="9" type="ORF">DM02DRAFT_525418</name>
</gene>
<accession>A0A2V1DTD9</accession>
<evidence type="ECO:0000256" key="5">
    <source>
        <dbReference type="ARBA" id="ARBA00023004"/>
    </source>
</evidence>
<keyword evidence="4" id="KW-0560">Oxidoreductase</keyword>
<dbReference type="SUPFAM" id="SSF48264">
    <property type="entry name" value="Cytochrome P450"/>
    <property type="match status" value="1"/>
</dbReference>
<feature type="transmembrane region" description="Helical" evidence="8">
    <location>
        <begin position="46"/>
        <end position="67"/>
    </location>
</feature>
<name>A0A2V1DTD9_9PLEO</name>
<keyword evidence="8" id="KW-0472">Membrane</keyword>
<dbReference type="PANTHER" id="PTHR24305">
    <property type="entry name" value="CYTOCHROME P450"/>
    <property type="match status" value="1"/>
</dbReference>
<evidence type="ECO:0000256" key="4">
    <source>
        <dbReference type="ARBA" id="ARBA00023002"/>
    </source>
</evidence>
<dbReference type="GO" id="GO:0004497">
    <property type="term" value="F:monooxygenase activity"/>
    <property type="evidence" value="ECO:0007669"/>
    <property type="project" value="InterPro"/>
</dbReference>
<dbReference type="InterPro" id="IPR001128">
    <property type="entry name" value="Cyt_P450"/>
</dbReference>
<dbReference type="AlphaFoldDB" id="A0A2V1DTD9"/>
<keyword evidence="3 7" id="KW-0479">Metal-binding</keyword>
<dbReference type="OrthoDB" id="1470350at2759"/>
<evidence type="ECO:0000256" key="8">
    <source>
        <dbReference type="SAM" id="Phobius"/>
    </source>
</evidence>
<dbReference type="STRING" id="97972.A0A2V1DTD9"/>
<proteinExistence type="inferred from homology"/>
<comment type="similarity">
    <text evidence="2">Belongs to the cytochrome P450 family.</text>
</comment>
<dbReference type="EMBL" id="KZ805360">
    <property type="protein sequence ID" value="PVI01276.1"/>
    <property type="molecule type" value="Genomic_DNA"/>
</dbReference>
<evidence type="ECO:0000256" key="3">
    <source>
        <dbReference type="ARBA" id="ARBA00022723"/>
    </source>
</evidence>
<evidence type="ECO:0000313" key="9">
    <source>
        <dbReference type="EMBL" id="PVI01276.1"/>
    </source>
</evidence>
<dbReference type="GO" id="GO:0020037">
    <property type="term" value="F:heme binding"/>
    <property type="evidence" value="ECO:0007669"/>
    <property type="project" value="InterPro"/>
</dbReference>
<keyword evidence="6" id="KW-0503">Monooxygenase</keyword>
<dbReference type="PANTHER" id="PTHR24305:SF157">
    <property type="entry name" value="N-ACETYLTRYPTOPHAN 6-HYDROXYLASE IVOC-RELATED"/>
    <property type="match status" value="1"/>
</dbReference>
<dbReference type="InterPro" id="IPR036396">
    <property type="entry name" value="Cyt_P450_sf"/>
</dbReference>
<keyword evidence="5 7" id="KW-0408">Iron</keyword>
<evidence type="ECO:0000256" key="1">
    <source>
        <dbReference type="ARBA" id="ARBA00001971"/>
    </source>
</evidence>
<dbReference type="Gene3D" id="1.10.630.10">
    <property type="entry name" value="Cytochrome P450"/>
    <property type="match status" value="1"/>
</dbReference>
<comment type="cofactor">
    <cofactor evidence="1 7">
        <name>heme</name>
        <dbReference type="ChEBI" id="CHEBI:30413"/>
    </cofactor>
</comment>
<reference evidence="9 10" key="1">
    <citation type="journal article" date="2018" name="Sci. Rep.">
        <title>Comparative genomics provides insights into the lifestyle and reveals functional heterogeneity of dark septate endophytic fungi.</title>
        <authorList>
            <person name="Knapp D.G."/>
            <person name="Nemeth J.B."/>
            <person name="Barry K."/>
            <person name="Hainaut M."/>
            <person name="Henrissat B."/>
            <person name="Johnson J."/>
            <person name="Kuo A."/>
            <person name="Lim J.H.P."/>
            <person name="Lipzen A."/>
            <person name="Nolan M."/>
            <person name="Ohm R.A."/>
            <person name="Tamas L."/>
            <person name="Grigoriev I.V."/>
            <person name="Spatafora J.W."/>
            <person name="Nagy L.G."/>
            <person name="Kovacs G.M."/>
        </authorList>
    </citation>
    <scope>NUCLEOTIDE SEQUENCE [LARGE SCALE GENOMIC DNA]</scope>
    <source>
        <strain evidence="9 10">DSE2036</strain>
    </source>
</reference>
<dbReference type="InterPro" id="IPR002403">
    <property type="entry name" value="Cyt_P450_E_grp-IV"/>
</dbReference>
<sequence length="374" mass="42940">MLRAPARLATLASNGTYDTVVRLASTRYRHFDEQPKYLHSLSLSQVSIFLALCLITYICSLVIYRLYLSPVAHFPGPFLARTTHWYEFYYNYVRTGMYYKKIAEFHEKYGPVVRVTPEEIHVRDSTMYQDLFVTGAVRKTEAYQRFSRDETTILDHLVHSPLVEQELGDGGFARLAQLIQQAGAHNVSHTLSTITMYLLHDKSKLGPLLTELDAIWKSHEAQSSTPSWTELEKAPYLSACMNRAPRVFPYDDMEVCGWTIPRGTPVSMTTYWMHNDPAVFPDPSVYNPNRWIDADPEHLKAMRTYYVPFAKGSRNCVGQNLVYMQLFHTLARMFRPGSPIYHLHDTTLRDVVAIHGLLFPLPPLDTNGVRVRVS</sequence>
<feature type="binding site" description="axial binding residue" evidence="7">
    <location>
        <position position="316"/>
    </location>
    <ligand>
        <name>heme</name>
        <dbReference type="ChEBI" id="CHEBI:30413"/>
    </ligand>
    <ligandPart>
        <name>Fe</name>
        <dbReference type="ChEBI" id="CHEBI:18248"/>
    </ligandPart>
</feature>
<protein>
    <submittedName>
        <fullName evidence="9">Cytochrome P450</fullName>
    </submittedName>
</protein>
<evidence type="ECO:0000256" key="2">
    <source>
        <dbReference type="ARBA" id="ARBA00010617"/>
    </source>
</evidence>
<dbReference type="PRINTS" id="PR00465">
    <property type="entry name" value="EP450IV"/>
</dbReference>
<keyword evidence="7" id="KW-0349">Heme</keyword>
<keyword evidence="10" id="KW-1185">Reference proteome</keyword>
<dbReference type="GO" id="GO:0016705">
    <property type="term" value="F:oxidoreductase activity, acting on paired donors, with incorporation or reduction of molecular oxygen"/>
    <property type="evidence" value="ECO:0007669"/>
    <property type="project" value="InterPro"/>
</dbReference>
<dbReference type="Proteomes" id="UP000244855">
    <property type="component" value="Unassembled WGS sequence"/>
</dbReference>
<evidence type="ECO:0000256" key="6">
    <source>
        <dbReference type="ARBA" id="ARBA00023033"/>
    </source>
</evidence>
<dbReference type="InterPro" id="IPR050121">
    <property type="entry name" value="Cytochrome_P450_monoxygenase"/>
</dbReference>
<organism evidence="9 10">
    <name type="scientific">Periconia macrospinosa</name>
    <dbReference type="NCBI Taxonomy" id="97972"/>
    <lineage>
        <taxon>Eukaryota</taxon>
        <taxon>Fungi</taxon>
        <taxon>Dikarya</taxon>
        <taxon>Ascomycota</taxon>
        <taxon>Pezizomycotina</taxon>
        <taxon>Dothideomycetes</taxon>
        <taxon>Pleosporomycetidae</taxon>
        <taxon>Pleosporales</taxon>
        <taxon>Massarineae</taxon>
        <taxon>Periconiaceae</taxon>
        <taxon>Periconia</taxon>
    </lineage>
</organism>
<dbReference type="Pfam" id="PF00067">
    <property type="entry name" value="p450"/>
    <property type="match status" value="1"/>
</dbReference>
<dbReference type="GO" id="GO:0005506">
    <property type="term" value="F:iron ion binding"/>
    <property type="evidence" value="ECO:0007669"/>
    <property type="project" value="InterPro"/>
</dbReference>